<dbReference type="RefSeq" id="WP_066133204.1">
    <property type="nucleotide sequence ID" value="NZ_CP014525.1"/>
</dbReference>
<protein>
    <submittedName>
        <fullName evidence="1">Uncharacterized protein</fullName>
    </submittedName>
</protein>
<proteinExistence type="predicted"/>
<dbReference type="KEGG" id="hjo:AY555_02870"/>
<gene>
    <name evidence="1" type="ORF">AY555_02870</name>
</gene>
<keyword evidence="2" id="KW-1185">Reference proteome</keyword>
<dbReference type="STRING" id="1549855.AY555_02870"/>
<sequence>MNRFLVENPLYRARRILGDRVVPVPDGMYRLDGRLVTPRQLVCTANDVLEASGLPAIAYPGTAHP</sequence>
<dbReference type="AlphaFoldDB" id="A0A143DC40"/>
<organism evidence="1 2">
    <name type="scientific">Haematospirillum jordaniae</name>
    <dbReference type="NCBI Taxonomy" id="1549855"/>
    <lineage>
        <taxon>Bacteria</taxon>
        <taxon>Pseudomonadati</taxon>
        <taxon>Pseudomonadota</taxon>
        <taxon>Alphaproteobacteria</taxon>
        <taxon>Rhodospirillales</taxon>
        <taxon>Novispirillaceae</taxon>
        <taxon>Haematospirillum</taxon>
    </lineage>
</organism>
<name>A0A143DC40_9PROT</name>
<accession>A0A143DC40</accession>
<reference evidence="1 2" key="1">
    <citation type="submission" date="2016-02" db="EMBL/GenBank/DDBJ databases">
        <title>Complete Genome of H5569, the type strain of the newly described species Haematospirillium jordaniae.</title>
        <authorList>
            <person name="Nicholson A.C."/>
            <person name="Humrighouse B.W."/>
            <person name="Loparov V."/>
            <person name="McQuiston J.R."/>
        </authorList>
    </citation>
    <scope>NUCLEOTIDE SEQUENCE [LARGE SCALE GENOMIC DNA]</scope>
    <source>
        <strain evidence="1 2">H5569</strain>
    </source>
</reference>
<dbReference type="EMBL" id="CP014525">
    <property type="protein sequence ID" value="AMW34301.1"/>
    <property type="molecule type" value="Genomic_DNA"/>
</dbReference>
<dbReference type="Proteomes" id="UP000076066">
    <property type="component" value="Chromosome"/>
</dbReference>
<evidence type="ECO:0000313" key="1">
    <source>
        <dbReference type="EMBL" id="AMW34301.1"/>
    </source>
</evidence>
<dbReference type="GeneID" id="53316093"/>
<evidence type="ECO:0000313" key="2">
    <source>
        <dbReference type="Proteomes" id="UP000076066"/>
    </source>
</evidence>